<dbReference type="EMBL" id="JACSPY010000001">
    <property type="protein sequence ID" value="MBD8019394.1"/>
    <property type="molecule type" value="Genomic_DNA"/>
</dbReference>
<reference evidence="3 4" key="1">
    <citation type="submission" date="2020-08" db="EMBL/GenBank/DDBJ databases">
        <title>A Genomic Blueprint of the Chicken Gut Microbiome.</title>
        <authorList>
            <person name="Gilroy R."/>
            <person name="Ravi A."/>
            <person name="Getino M."/>
            <person name="Pursley I."/>
            <person name="Horton D.L."/>
            <person name="Alikhan N.-F."/>
            <person name="Baker D."/>
            <person name="Gharbi K."/>
            <person name="Hall N."/>
            <person name="Watson M."/>
            <person name="Adriaenssens E.M."/>
            <person name="Foster-Nyarko E."/>
            <person name="Jarju S."/>
            <person name="Secka A."/>
            <person name="Antonio M."/>
            <person name="Oren A."/>
            <person name="Chaudhuri R."/>
            <person name="La Ragione R.M."/>
            <person name="Hildebrand F."/>
            <person name="Pallen M.J."/>
        </authorList>
    </citation>
    <scope>NUCLEOTIDE SEQUENCE [LARGE SCALE GENOMIC DNA]</scope>
    <source>
        <strain evidence="3 4">Re57</strain>
    </source>
</reference>
<evidence type="ECO:0000313" key="3">
    <source>
        <dbReference type="EMBL" id="MBD8019394.1"/>
    </source>
</evidence>
<accession>A0ABR8WQN4</accession>
<feature type="transmembrane region" description="Helical" evidence="1">
    <location>
        <begin position="853"/>
        <end position="875"/>
    </location>
</feature>
<gene>
    <name evidence="3" type="ORF">H9634_01165</name>
</gene>
<dbReference type="NCBIfam" id="TIGR02675">
    <property type="entry name" value="tape_meas_nterm"/>
    <property type="match status" value="1"/>
</dbReference>
<dbReference type="Proteomes" id="UP000651517">
    <property type="component" value="Unassembled WGS sequence"/>
</dbReference>
<proteinExistence type="predicted"/>
<keyword evidence="1" id="KW-0812">Transmembrane</keyword>
<feature type="transmembrane region" description="Helical" evidence="1">
    <location>
        <begin position="602"/>
        <end position="626"/>
    </location>
</feature>
<keyword evidence="1" id="KW-0472">Membrane</keyword>
<dbReference type="RefSeq" id="WP_191724996.1">
    <property type="nucleotide sequence ID" value="NZ_JACSPY010000001.1"/>
</dbReference>
<evidence type="ECO:0000256" key="1">
    <source>
        <dbReference type="SAM" id="Phobius"/>
    </source>
</evidence>
<dbReference type="InterPro" id="IPR013491">
    <property type="entry name" value="Tape_meas_N"/>
</dbReference>
<name>A0ABR8WQN4_9MICO</name>
<feature type="transmembrane region" description="Helical" evidence="1">
    <location>
        <begin position="632"/>
        <end position="659"/>
    </location>
</feature>
<feature type="transmembrane region" description="Helical" evidence="1">
    <location>
        <begin position="797"/>
        <end position="817"/>
    </location>
</feature>
<organism evidence="3 4">
    <name type="scientific">Brevibacterium gallinarum</name>
    <dbReference type="NCBI Taxonomy" id="2762220"/>
    <lineage>
        <taxon>Bacteria</taxon>
        <taxon>Bacillati</taxon>
        <taxon>Actinomycetota</taxon>
        <taxon>Actinomycetes</taxon>
        <taxon>Micrococcales</taxon>
        <taxon>Brevibacteriaceae</taxon>
        <taxon>Brevibacterium</taxon>
    </lineage>
</organism>
<feature type="transmembrane region" description="Helical" evidence="1">
    <location>
        <begin position="887"/>
        <end position="907"/>
    </location>
</feature>
<keyword evidence="1" id="KW-1133">Transmembrane helix</keyword>
<sequence>MASAIGGAFIRVAPVFPGFQSKAKSEAGKLQKTFDRSGSSSGRSFASALGKTVKTGALAVGAAAAAGLGYSLKKGFERLVDIENATASLKGLGHSAQSVQQIMDNALAAVKGTSFGMGEAAKVAASAVASGIKPGQDLERTLRLVGDAATIGQVSMSEMGQIFNKVAAKGKMQATEANMLLERGIPIWEMLADSMGLTTEEVQKLATKGQISFTDFQTAMEEGLGGSALEVGNTTTGALRNIGAAASRLGAVLLAGAFPQIKPLFISIIGVIDRLTDSAKPLGEAIGRILSPAIAGLTKWLDGLKFDSFQSFLASAAPNLGTVASKTGGLNNIMAALAPTGRAVGFVMNTVGSVLGFLGRHMDTVVKLLPVIAAGFIAWKIATFAVNSATERLRWAEVAMAPVYLANNALRLTNILLENRGAAAKNRAALATARETAATSTNTAAHSGNRVAVMLSAAATKWHASVTNGMIRRFAAQRLSVVGSTASLVGHKVAMIASSVATRAAAVATRALNLAMKAGPWMLVIGAIAAVAFGLQQFFTKTDEGRALWAQFTSDIVTAFAPVKAEFERLKPVFAQLVGTFSALASQISGAFASVMSQVVPVVAGLVSTLVSSFVPVVASIVSSLMPAVVSVFGVVAQVIASVVRAVVPLVTALISLLVPVIRVALKIVAWLVQVLAAVLVPVIRGVATAVTWLAESVFKPAWEGIKAAAAVVVTWFQNTLAPGIESGTSAVGGVFSWLYSNVIQPVWNGIRTAISISWAVIQTVFSAIVSVIQTYVVPVFRFFAGVASVVWQIIRAAIQIAWVSIKIVFAAINMFIRNVLAPVFSWLYNNVVKPVFAGIKWVITTWWTGAKIIFSFAVSFIRMVMAMTFSWLYNNVVKPVFAGIKWVITTWWTGAKIIFSFVVSFIRHTLGPVFTWLRDSVITPVWNGIKNAISTAWNFIRDKVFSPLTNAIKNTVPAAFRAGKDAIGKAWDKIKEVAKKPVRFVIETVINKGIIDKFNDIAKFFNVAEKDRPKRVQLPQGFRAGGKVWGPGTETSDSVPAWLSRNEHVWTAREVRGAGGHDAVRAMRDRARRGQMGPWHHGHDFAPGLAKGGTLIDAANWWVRKGARGSRHPAFGGAVRSGHSRNSLHYVDRAVDLNYGPGGQNATEMAFFDRHVAEFKRLFPKIRVIWRAPGHYNHMHIDTANGADIGNFSGAASGGGVDIGSFLNPFTKIKDAIAGQMAKFGPVGKIVGDAGRWLVDKPIQWIKDNAHKVADLIEDAAEGVGNFVGSGIARGQGLAWAAAKGWPVTGARWRALDFIVTKESSWNPRAKNPRSTASGLGQFINDNARFYLGSAPMSKHPVNAQLDAVVRYTQDRYKGLVPAMNFWKKHRHYRDGGPVLYDNGGWLPPGLTATLNATGRPEAVFTERQFADIRAAALGAREGGTRIGTKIDALYAMDMDDALRRLDMHEQKRRVLHPEGV</sequence>
<evidence type="ECO:0000259" key="2">
    <source>
        <dbReference type="Pfam" id="PF20155"/>
    </source>
</evidence>
<protein>
    <submittedName>
        <fullName evidence="3">Tape measure protein</fullName>
    </submittedName>
</protein>
<comment type="caution">
    <text evidence="3">The sequence shown here is derived from an EMBL/GenBank/DDBJ whole genome shotgun (WGS) entry which is preliminary data.</text>
</comment>
<feature type="transmembrane region" description="Helical" evidence="1">
    <location>
        <begin position="520"/>
        <end position="539"/>
    </location>
</feature>
<feature type="transmembrane region" description="Helical" evidence="1">
    <location>
        <begin position="573"/>
        <end position="595"/>
    </location>
</feature>
<feature type="domain" description="Tape measure protein N-terminal" evidence="2">
    <location>
        <begin position="76"/>
        <end position="249"/>
    </location>
</feature>
<evidence type="ECO:0000313" key="4">
    <source>
        <dbReference type="Proteomes" id="UP000651517"/>
    </source>
</evidence>
<feature type="transmembrane region" description="Helical" evidence="1">
    <location>
        <begin position="671"/>
        <end position="695"/>
    </location>
</feature>
<dbReference type="Pfam" id="PF20155">
    <property type="entry name" value="TMP_3"/>
    <property type="match status" value="1"/>
</dbReference>
<keyword evidence="4" id="KW-1185">Reference proteome</keyword>
<feature type="transmembrane region" description="Helical" evidence="1">
    <location>
        <begin position="757"/>
        <end position="785"/>
    </location>
</feature>
<feature type="transmembrane region" description="Helical" evidence="1">
    <location>
        <begin position="368"/>
        <end position="386"/>
    </location>
</feature>
<dbReference type="Gene3D" id="1.10.530.10">
    <property type="match status" value="1"/>
</dbReference>